<dbReference type="EMBL" id="HBNR01021629">
    <property type="protein sequence ID" value="CAE4574805.1"/>
    <property type="molecule type" value="Transcribed_RNA"/>
</dbReference>
<feature type="transmembrane region" description="Helical" evidence="5">
    <location>
        <begin position="255"/>
        <end position="280"/>
    </location>
</feature>
<evidence type="ECO:0000256" key="2">
    <source>
        <dbReference type="ARBA" id="ARBA00022692"/>
    </source>
</evidence>
<dbReference type="Pfam" id="PF00939">
    <property type="entry name" value="Na_sulph_symp"/>
    <property type="match status" value="1"/>
</dbReference>
<reference evidence="6" key="1">
    <citation type="submission" date="2021-01" db="EMBL/GenBank/DDBJ databases">
        <authorList>
            <person name="Corre E."/>
            <person name="Pelletier E."/>
            <person name="Niang G."/>
            <person name="Scheremetjew M."/>
            <person name="Finn R."/>
            <person name="Kale V."/>
            <person name="Holt S."/>
            <person name="Cochrane G."/>
            <person name="Meng A."/>
            <person name="Brown T."/>
            <person name="Cohen L."/>
        </authorList>
    </citation>
    <scope>NUCLEOTIDE SEQUENCE</scope>
    <source>
        <strain evidence="6">CCMP3105</strain>
    </source>
</reference>
<keyword evidence="2 5" id="KW-0812">Transmembrane</keyword>
<feature type="transmembrane region" description="Helical" evidence="5">
    <location>
        <begin position="502"/>
        <end position="526"/>
    </location>
</feature>
<dbReference type="AlphaFoldDB" id="A0A6T0WM71"/>
<dbReference type="PANTHER" id="PTHR10283:SF82">
    <property type="entry name" value="SOLUTE CARRIER FAMILY 13 MEMBER 2"/>
    <property type="match status" value="1"/>
</dbReference>
<proteinExistence type="predicted"/>
<dbReference type="PANTHER" id="PTHR10283">
    <property type="entry name" value="SOLUTE CARRIER FAMILY 13 MEMBER"/>
    <property type="match status" value="1"/>
</dbReference>
<feature type="transmembrane region" description="Helical" evidence="5">
    <location>
        <begin position="133"/>
        <end position="163"/>
    </location>
</feature>
<dbReference type="GO" id="GO:0005886">
    <property type="term" value="C:plasma membrane"/>
    <property type="evidence" value="ECO:0007669"/>
    <property type="project" value="TreeGrafter"/>
</dbReference>
<sequence>MMAMVLAPMRHACCGHLRRHVPAYVGLVLAVSAAALASITLPTRQVCTIFVTVLMLCLWLSGEPDMAVVSLLPVALFPPLGVVGSKVVAGMYFSDVVFLLLGSYLLSIALQEVDGHTRLALKFISALPGDPRVVLAGFMAISAMLSMFMSNTATASVMCPLAASFASAMREAQEGGQQCIDEAVDDGEEDARAEAPRSDDEPLERYLRRVMLGIAYSCSIGGAATITGTGTNVAFSRVYHELQSSSVSWCSWVLLGLPLTVTMLVVCWCQLTLACGGLGLPRGYRIPMSHLRKRYEELPRVTRAQATVYAAFVMTMLGWMFREPGFMPGWADLLPDPEMVSDGTLVMTTGMALFFAPAHGEGSAEGRTTILHWSRVRDQLPMGLLFLIGGGSAISLAFKESGLSASLSSTLSSFEGCPDVVVVLIVCSVAAGMSQMVSDVATALVLLPIAHSFAVSLNKSPLTTMIPVTFSCSLPFTLPISTPPNAIAYQVGALRQAEMVRIGLPMVFLGLGVVLAMCFSFGLTVLGA</sequence>
<feature type="transmembrane region" description="Helical" evidence="5">
    <location>
        <begin position="68"/>
        <end position="89"/>
    </location>
</feature>
<gene>
    <name evidence="6" type="ORF">AMON00008_LOCUS14420</name>
    <name evidence="7" type="ORF">AMON00008_LOCUS14424</name>
</gene>
<evidence type="ECO:0000256" key="1">
    <source>
        <dbReference type="ARBA" id="ARBA00004141"/>
    </source>
</evidence>
<feature type="transmembrane region" description="Helical" evidence="5">
    <location>
        <begin position="20"/>
        <end position="39"/>
    </location>
</feature>
<dbReference type="InterPro" id="IPR001898">
    <property type="entry name" value="SLC13A/DASS"/>
</dbReference>
<dbReference type="EMBL" id="HBNR01021625">
    <property type="protein sequence ID" value="CAE4574801.1"/>
    <property type="molecule type" value="Transcribed_RNA"/>
</dbReference>
<comment type="subcellular location">
    <subcellularLocation>
        <location evidence="1">Membrane</location>
        <topology evidence="1">Multi-pass membrane protein</topology>
    </subcellularLocation>
</comment>
<evidence type="ECO:0000313" key="6">
    <source>
        <dbReference type="EMBL" id="CAE4574801.1"/>
    </source>
</evidence>
<organism evidence="6">
    <name type="scientific">Alexandrium monilatum</name>
    <dbReference type="NCBI Taxonomy" id="311494"/>
    <lineage>
        <taxon>Eukaryota</taxon>
        <taxon>Sar</taxon>
        <taxon>Alveolata</taxon>
        <taxon>Dinophyceae</taxon>
        <taxon>Gonyaulacales</taxon>
        <taxon>Pyrocystaceae</taxon>
        <taxon>Alexandrium</taxon>
    </lineage>
</organism>
<accession>A0A6T0WM71</accession>
<dbReference type="GO" id="GO:0015556">
    <property type="term" value="F:C4-dicarboxylate transmembrane transporter activity"/>
    <property type="evidence" value="ECO:0007669"/>
    <property type="project" value="UniProtKB-ARBA"/>
</dbReference>
<evidence type="ECO:0008006" key="8">
    <source>
        <dbReference type="Google" id="ProtNLM"/>
    </source>
</evidence>
<keyword evidence="3 5" id="KW-1133">Transmembrane helix</keyword>
<feature type="transmembrane region" description="Helical" evidence="5">
    <location>
        <begin position="96"/>
        <end position="113"/>
    </location>
</feature>
<evidence type="ECO:0000256" key="4">
    <source>
        <dbReference type="ARBA" id="ARBA00023136"/>
    </source>
</evidence>
<evidence type="ECO:0000256" key="3">
    <source>
        <dbReference type="ARBA" id="ARBA00022989"/>
    </source>
</evidence>
<feature type="transmembrane region" description="Helical" evidence="5">
    <location>
        <begin position="301"/>
        <end position="321"/>
    </location>
</feature>
<keyword evidence="4 5" id="KW-0472">Membrane</keyword>
<evidence type="ECO:0000256" key="5">
    <source>
        <dbReference type="SAM" id="Phobius"/>
    </source>
</evidence>
<feature type="transmembrane region" description="Helical" evidence="5">
    <location>
        <begin position="214"/>
        <end position="235"/>
    </location>
</feature>
<name>A0A6T0WM71_9DINO</name>
<evidence type="ECO:0000313" key="7">
    <source>
        <dbReference type="EMBL" id="CAE4574805.1"/>
    </source>
</evidence>
<protein>
    <recommendedName>
        <fullName evidence="8">Citrate transporter-like domain-containing protein</fullName>
    </recommendedName>
</protein>
<dbReference type="GO" id="GO:0005310">
    <property type="term" value="F:dicarboxylic acid transmembrane transporter activity"/>
    <property type="evidence" value="ECO:0007669"/>
    <property type="project" value="UniProtKB-ARBA"/>
</dbReference>